<organism evidence="1 2">
    <name type="scientific">Paractinoplanes globisporus</name>
    <dbReference type="NCBI Taxonomy" id="113565"/>
    <lineage>
        <taxon>Bacteria</taxon>
        <taxon>Bacillati</taxon>
        <taxon>Actinomycetota</taxon>
        <taxon>Actinomycetes</taxon>
        <taxon>Micromonosporales</taxon>
        <taxon>Micromonosporaceae</taxon>
        <taxon>Paractinoplanes</taxon>
    </lineage>
</organism>
<reference evidence="1 2" key="1">
    <citation type="submission" date="2024-10" db="EMBL/GenBank/DDBJ databases">
        <title>The Natural Products Discovery Center: Release of the First 8490 Sequenced Strains for Exploring Actinobacteria Biosynthetic Diversity.</title>
        <authorList>
            <person name="Kalkreuter E."/>
            <person name="Kautsar S.A."/>
            <person name="Yang D."/>
            <person name="Bader C.D."/>
            <person name="Teijaro C.N."/>
            <person name="Fluegel L."/>
            <person name="Davis C.M."/>
            <person name="Simpson J.R."/>
            <person name="Lauterbach L."/>
            <person name="Steele A.D."/>
            <person name="Gui C."/>
            <person name="Meng S."/>
            <person name="Li G."/>
            <person name="Viehrig K."/>
            <person name="Ye F."/>
            <person name="Su P."/>
            <person name="Kiefer A.F."/>
            <person name="Nichols A."/>
            <person name="Cepeda A.J."/>
            <person name="Yan W."/>
            <person name="Fan B."/>
            <person name="Jiang Y."/>
            <person name="Adhikari A."/>
            <person name="Zheng C.-J."/>
            <person name="Schuster L."/>
            <person name="Cowan T.M."/>
            <person name="Smanski M.J."/>
            <person name="Chevrette M.G."/>
            <person name="De Carvalho L.P.S."/>
            <person name="Shen B."/>
        </authorList>
    </citation>
    <scope>NUCLEOTIDE SEQUENCE [LARGE SCALE GENOMIC DNA]</scope>
    <source>
        <strain evidence="1 2">NPDC000087</strain>
    </source>
</reference>
<name>A0ABW6W776_9ACTN</name>
<accession>A0ABW6W776</accession>
<evidence type="ECO:0000313" key="1">
    <source>
        <dbReference type="EMBL" id="MFF5289159.1"/>
    </source>
</evidence>
<dbReference type="EMBL" id="JBIAZU010000001">
    <property type="protein sequence ID" value="MFF5289159.1"/>
    <property type="molecule type" value="Genomic_DNA"/>
</dbReference>
<sequence>MTESRRLAVLADADGRILAALAPGVAGSEGAPVLEFEPGPDQVVREVEVPAEWFGEHGPDVAMLVRHRVELSTGDRLVRVDDDR</sequence>
<gene>
    <name evidence="1" type="ORF">ACFY35_06965</name>
</gene>
<keyword evidence="2" id="KW-1185">Reference proteome</keyword>
<protein>
    <submittedName>
        <fullName evidence="1">Uncharacterized protein</fullName>
    </submittedName>
</protein>
<proteinExistence type="predicted"/>
<dbReference type="Proteomes" id="UP001602245">
    <property type="component" value="Unassembled WGS sequence"/>
</dbReference>
<evidence type="ECO:0000313" key="2">
    <source>
        <dbReference type="Proteomes" id="UP001602245"/>
    </source>
</evidence>
<comment type="caution">
    <text evidence="1">The sequence shown here is derived from an EMBL/GenBank/DDBJ whole genome shotgun (WGS) entry which is preliminary data.</text>
</comment>
<dbReference type="RefSeq" id="WP_020509504.1">
    <property type="nucleotide sequence ID" value="NZ_JBIAZU010000001.1"/>
</dbReference>